<proteinExistence type="predicted"/>
<name>A0AB40BK94_DIOCR</name>
<dbReference type="GeneID" id="120263567"/>
<evidence type="ECO:0000313" key="2">
    <source>
        <dbReference type="RefSeq" id="XP_039127460.1"/>
    </source>
</evidence>
<evidence type="ECO:0000313" key="1">
    <source>
        <dbReference type="Proteomes" id="UP001515500"/>
    </source>
</evidence>
<protein>
    <submittedName>
        <fullName evidence="2">Uncharacterized protein LOC120263567</fullName>
    </submittedName>
</protein>
<reference evidence="2" key="1">
    <citation type="submission" date="2025-08" db="UniProtKB">
        <authorList>
            <consortium name="RefSeq"/>
        </authorList>
    </citation>
    <scope>IDENTIFICATION</scope>
</reference>
<dbReference type="Proteomes" id="UP001515500">
    <property type="component" value="Chromosome 6"/>
</dbReference>
<dbReference type="RefSeq" id="XP_039127460.1">
    <property type="nucleotide sequence ID" value="XM_039271526.1"/>
</dbReference>
<organism evidence="1 2">
    <name type="scientific">Dioscorea cayennensis subsp. rotundata</name>
    <name type="common">White Guinea yam</name>
    <name type="synonym">Dioscorea rotundata</name>
    <dbReference type="NCBI Taxonomy" id="55577"/>
    <lineage>
        <taxon>Eukaryota</taxon>
        <taxon>Viridiplantae</taxon>
        <taxon>Streptophyta</taxon>
        <taxon>Embryophyta</taxon>
        <taxon>Tracheophyta</taxon>
        <taxon>Spermatophyta</taxon>
        <taxon>Magnoliopsida</taxon>
        <taxon>Liliopsida</taxon>
        <taxon>Dioscoreales</taxon>
        <taxon>Dioscoreaceae</taxon>
        <taxon>Dioscorea</taxon>
    </lineage>
</organism>
<gene>
    <name evidence="2" type="primary">LOC120263567</name>
</gene>
<dbReference type="AlphaFoldDB" id="A0AB40BK94"/>
<accession>A0AB40BK94</accession>
<sequence length="144" mass="16162">MVGIFWPFSGNTRGYDCPSLLKESLVRERDEAEDTEFAYEDVEEDNSAVVVEFNGEVKPIEHPLQPVDDDLPMTFPMTGCSPFYNGVSMGKKLELLMPNEENMVTKIPNVRASNRGRPTKIRYPSAPPSSRNAPVQLFSAISMF</sequence>
<keyword evidence="1" id="KW-1185">Reference proteome</keyword>